<evidence type="ECO:0000256" key="5">
    <source>
        <dbReference type="ARBA" id="ARBA00022438"/>
    </source>
</evidence>
<gene>
    <name evidence="12" type="ORF">BB558_004951</name>
</gene>
<accession>A0A2U1J1U4</accession>
<keyword evidence="10 11" id="KW-0482">Metalloprotease</keyword>
<organism evidence="12 13">
    <name type="scientific">Smittium angustum</name>
    <dbReference type="NCBI Taxonomy" id="133377"/>
    <lineage>
        <taxon>Eukaryota</taxon>
        <taxon>Fungi</taxon>
        <taxon>Fungi incertae sedis</taxon>
        <taxon>Zoopagomycota</taxon>
        <taxon>Kickxellomycotina</taxon>
        <taxon>Harpellomycetes</taxon>
        <taxon>Harpellales</taxon>
        <taxon>Legeriomycetaceae</taxon>
        <taxon>Smittium</taxon>
    </lineage>
</organism>
<dbReference type="Gene3D" id="3.40.630.10">
    <property type="entry name" value="Zn peptidases"/>
    <property type="match status" value="2"/>
</dbReference>
<evidence type="ECO:0000256" key="9">
    <source>
        <dbReference type="ARBA" id="ARBA00022833"/>
    </source>
</evidence>
<keyword evidence="9 11" id="KW-0862">Zinc</keyword>
<keyword evidence="7 11" id="KW-0479">Metal-binding</keyword>
<dbReference type="InterPro" id="IPR001948">
    <property type="entry name" value="Peptidase_M18"/>
</dbReference>
<dbReference type="EMBL" id="MBFU01000487">
    <property type="protein sequence ID" value="PVZ99041.1"/>
    <property type="molecule type" value="Genomic_DNA"/>
</dbReference>
<evidence type="ECO:0000256" key="6">
    <source>
        <dbReference type="ARBA" id="ARBA00022670"/>
    </source>
</evidence>
<evidence type="ECO:0000256" key="10">
    <source>
        <dbReference type="ARBA" id="ARBA00023049"/>
    </source>
</evidence>
<dbReference type="SUPFAM" id="SSF101821">
    <property type="entry name" value="Aminopeptidase/glucanase lid domain"/>
    <property type="match status" value="1"/>
</dbReference>
<dbReference type="GO" id="GO:0008237">
    <property type="term" value="F:metallopeptidase activity"/>
    <property type="evidence" value="ECO:0007669"/>
    <property type="project" value="UniProtKB-KW"/>
</dbReference>
<comment type="cofactor">
    <cofactor evidence="2">
        <name>Zn(2+)</name>
        <dbReference type="ChEBI" id="CHEBI:29105"/>
    </cofactor>
</comment>
<sequence length="453" mass="50058">MASSNSTTTTNPSFQRAKQFVDFVNSAPSPFHAVDAVRKRLQASDFVELTEKKNWDDLIKPSGKYYFTRNGSSIVAFAVGGKFKPGNGVNIVAAHTDSPCFKLKPVSKKQQSGYLKVGVQLYGGGLWHTWFDRDLSVAGVVMVEENGSYKQRLVKIDEQVISKTHNENPKCNHGEKSLEKDSATISSNTNSQMKHHPILLQKIAKNLGVEVSQIRDFELCLYDTQLSVIGGICDEFIFSPRLDNLNSSFCSVEGFIDSLQESKSLDNDTNVWMVALFDNEEIGSKSAYGADSTLLDSTLKRLQIGGNLTSFEQTVANSFLVSADMAHAVHPNYFEKHEDNHAPQMNQGLVIKVNANQRYATTSATSAILKVIAEKYDLPLQEFVVRNDSPCGSTIGPLISANLGIRTIDVGNPMLAMHSIRETMGSDDVHTSIEIFKAFFKEFSEVDSKFIVD</sequence>
<evidence type="ECO:0000256" key="2">
    <source>
        <dbReference type="ARBA" id="ARBA00001947"/>
    </source>
</evidence>
<dbReference type="InterPro" id="IPR023358">
    <property type="entry name" value="Peptidase_M18_dom2"/>
</dbReference>
<evidence type="ECO:0000256" key="8">
    <source>
        <dbReference type="ARBA" id="ARBA00022801"/>
    </source>
</evidence>
<dbReference type="PRINTS" id="PR00932">
    <property type="entry name" value="AMINO1PTASE"/>
</dbReference>
<evidence type="ECO:0000256" key="7">
    <source>
        <dbReference type="ARBA" id="ARBA00022723"/>
    </source>
</evidence>
<proteinExistence type="inferred from homology"/>
<evidence type="ECO:0000256" key="1">
    <source>
        <dbReference type="ARBA" id="ARBA00001335"/>
    </source>
</evidence>
<keyword evidence="6 11" id="KW-0645">Protease</keyword>
<dbReference type="Gene3D" id="2.30.250.10">
    <property type="entry name" value="Aminopeptidase i, Domain 2"/>
    <property type="match status" value="1"/>
</dbReference>
<dbReference type="SUPFAM" id="SSF53187">
    <property type="entry name" value="Zn-dependent exopeptidases"/>
    <property type="match status" value="1"/>
</dbReference>
<dbReference type="GO" id="GO:0006508">
    <property type="term" value="P:proteolysis"/>
    <property type="evidence" value="ECO:0007669"/>
    <property type="project" value="UniProtKB-KW"/>
</dbReference>
<dbReference type="AlphaFoldDB" id="A0A2U1J1U4"/>
<keyword evidence="13" id="KW-1185">Reference proteome</keyword>
<evidence type="ECO:0000313" key="13">
    <source>
        <dbReference type="Proteomes" id="UP000245591"/>
    </source>
</evidence>
<dbReference type="CDD" id="cd05658">
    <property type="entry name" value="M18_DAP"/>
    <property type="match status" value="1"/>
</dbReference>
<evidence type="ECO:0000256" key="4">
    <source>
        <dbReference type="ARBA" id="ARBA00011965"/>
    </source>
</evidence>
<comment type="similarity">
    <text evidence="3 11">Belongs to the peptidase M18 family.</text>
</comment>
<dbReference type="Pfam" id="PF02127">
    <property type="entry name" value="Peptidase_M18"/>
    <property type="match status" value="1"/>
</dbReference>
<dbReference type="NCBIfam" id="NF002759">
    <property type="entry name" value="PRK02813.1"/>
    <property type="match status" value="1"/>
</dbReference>
<keyword evidence="5 11" id="KW-0031">Aminopeptidase</keyword>
<protein>
    <recommendedName>
        <fullName evidence="4">aspartyl aminopeptidase</fullName>
        <ecNumber evidence="4">3.4.11.21</ecNumber>
    </recommendedName>
</protein>
<evidence type="ECO:0000256" key="3">
    <source>
        <dbReference type="ARBA" id="ARBA00008290"/>
    </source>
</evidence>
<comment type="caution">
    <text evidence="12">The sequence shown here is derived from an EMBL/GenBank/DDBJ whole genome shotgun (WGS) entry which is preliminary data.</text>
</comment>
<dbReference type="GO" id="GO:0000324">
    <property type="term" value="C:fungal-type vacuole"/>
    <property type="evidence" value="ECO:0007669"/>
    <property type="project" value="TreeGrafter"/>
</dbReference>
<dbReference type="Proteomes" id="UP000245591">
    <property type="component" value="Unassembled WGS sequence"/>
</dbReference>
<dbReference type="EC" id="3.4.11.21" evidence="4"/>
<name>A0A2U1J1U4_SMIAN</name>
<keyword evidence="8 11" id="KW-0378">Hydrolase</keyword>
<dbReference type="PANTHER" id="PTHR28570:SF3">
    <property type="entry name" value="ASPARTYL AMINOPEPTIDASE"/>
    <property type="match status" value="1"/>
</dbReference>
<dbReference type="GO" id="GO:0008270">
    <property type="term" value="F:zinc ion binding"/>
    <property type="evidence" value="ECO:0007669"/>
    <property type="project" value="InterPro"/>
</dbReference>
<evidence type="ECO:0000256" key="11">
    <source>
        <dbReference type="RuleBase" id="RU004386"/>
    </source>
</evidence>
<comment type="catalytic activity">
    <reaction evidence="1">
        <text>Release of an N-terminal aspartate or glutamate from a peptide, with a preference for aspartate.</text>
        <dbReference type="EC" id="3.4.11.21"/>
    </reaction>
</comment>
<evidence type="ECO:0000313" key="12">
    <source>
        <dbReference type="EMBL" id="PVZ99041.1"/>
    </source>
</evidence>
<dbReference type="GO" id="GO:0004177">
    <property type="term" value="F:aminopeptidase activity"/>
    <property type="evidence" value="ECO:0007669"/>
    <property type="project" value="UniProtKB-KW"/>
</dbReference>
<dbReference type="PANTHER" id="PTHR28570">
    <property type="entry name" value="ASPARTYL AMINOPEPTIDASE"/>
    <property type="match status" value="1"/>
</dbReference>
<reference evidence="12 13" key="1">
    <citation type="journal article" date="2018" name="MBio">
        <title>Comparative Genomics Reveals the Core Gene Toolbox for the Fungus-Insect Symbiosis.</title>
        <authorList>
            <person name="Wang Y."/>
            <person name="Stata M."/>
            <person name="Wang W."/>
            <person name="Stajich J.E."/>
            <person name="White M.M."/>
            <person name="Moncalvo J.M."/>
        </authorList>
    </citation>
    <scope>NUCLEOTIDE SEQUENCE [LARGE SCALE GENOMIC DNA]</scope>
    <source>
        <strain evidence="12 13">AUS-126-30</strain>
    </source>
</reference>